<dbReference type="AlphaFoldDB" id="A0A286RL46"/>
<dbReference type="Gene3D" id="2.30.130.30">
    <property type="entry name" value="Hypothetical protein"/>
    <property type="match status" value="1"/>
</dbReference>
<proteinExistence type="predicted"/>
<dbReference type="InterPro" id="IPR015947">
    <property type="entry name" value="PUA-like_sf"/>
</dbReference>
<dbReference type="PANTHER" id="PTHR42250:SF1">
    <property type="entry name" value="ASCH DOMAIN-CONTAINING PROTEIN"/>
    <property type="match status" value="1"/>
</dbReference>
<dbReference type="KEGG" id="ttf:THTE_4085"/>
<dbReference type="PANTHER" id="PTHR42250">
    <property type="entry name" value="ASCH DOMAIN-CONTAINING PROTEIN"/>
    <property type="match status" value="1"/>
</dbReference>
<dbReference type="Pfam" id="PF04266">
    <property type="entry name" value="ASCH"/>
    <property type="match status" value="1"/>
</dbReference>
<dbReference type="RefSeq" id="WP_095416418.1">
    <property type="nucleotide sequence ID" value="NZ_CP018477.1"/>
</dbReference>
<dbReference type="SUPFAM" id="SSF88697">
    <property type="entry name" value="PUA domain-like"/>
    <property type="match status" value="1"/>
</dbReference>
<dbReference type="Proteomes" id="UP000215086">
    <property type="component" value="Chromosome"/>
</dbReference>
<sequence>MLLFKKKFLADIRAGRKTQTIRVWKFRHMRAGQRSYIPGVGYIQVDEVEAVSLEDLTDEDAIPDGFATAEGLRTEIRRIYSEEQLRERKVFRIRFHVLPAEEQKRAREERRQRRAAQSNG</sequence>
<evidence type="ECO:0000313" key="2">
    <source>
        <dbReference type="EMBL" id="ASV76686.1"/>
    </source>
</evidence>
<organism evidence="2 3">
    <name type="scientific">Thermogutta terrifontis</name>
    <dbReference type="NCBI Taxonomy" id="1331910"/>
    <lineage>
        <taxon>Bacteria</taxon>
        <taxon>Pseudomonadati</taxon>
        <taxon>Planctomycetota</taxon>
        <taxon>Planctomycetia</taxon>
        <taxon>Pirellulales</taxon>
        <taxon>Thermoguttaceae</taxon>
        <taxon>Thermogutta</taxon>
    </lineage>
</organism>
<name>A0A286RL46_9BACT</name>
<evidence type="ECO:0000259" key="1">
    <source>
        <dbReference type="SMART" id="SM01022"/>
    </source>
</evidence>
<evidence type="ECO:0000313" key="3">
    <source>
        <dbReference type="Proteomes" id="UP000215086"/>
    </source>
</evidence>
<gene>
    <name evidence="2" type="ORF">THTE_4085</name>
</gene>
<feature type="domain" description="ASCH" evidence="1">
    <location>
        <begin position="2"/>
        <end position="99"/>
    </location>
</feature>
<reference evidence="2 3" key="1">
    <citation type="journal article" name="Front. Microbiol.">
        <title>Sugar Metabolism of the First Thermophilic Planctomycete Thermogutta terrifontis: Comparative Genomic and Transcriptomic Approaches.</title>
        <authorList>
            <person name="Elcheninov A.G."/>
            <person name="Menzel P."/>
            <person name="Gudbergsdottir S.R."/>
            <person name="Slesarev A.I."/>
            <person name="Kadnikov V.V."/>
            <person name="Krogh A."/>
            <person name="Bonch-Osmolovskaya E.A."/>
            <person name="Peng X."/>
            <person name="Kublanov I.V."/>
        </authorList>
    </citation>
    <scope>NUCLEOTIDE SEQUENCE [LARGE SCALE GENOMIC DNA]</scope>
    <source>
        <strain evidence="2 3">R1</strain>
    </source>
</reference>
<dbReference type="InterPro" id="IPR007374">
    <property type="entry name" value="ASCH_domain"/>
</dbReference>
<protein>
    <recommendedName>
        <fullName evidence="1">ASCH domain-containing protein</fullName>
    </recommendedName>
</protein>
<dbReference type="EMBL" id="CP018477">
    <property type="protein sequence ID" value="ASV76686.1"/>
    <property type="molecule type" value="Genomic_DNA"/>
</dbReference>
<dbReference type="SMART" id="SM01022">
    <property type="entry name" value="ASCH"/>
    <property type="match status" value="1"/>
</dbReference>
<dbReference type="OrthoDB" id="284720at2"/>
<accession>A0A286RL46</accession>
<keyword evidence="3" id="KW-1185">Reference proteome</keyword>